<feature type="region of interest" description="Disordered" evidence="1">
    <location>
        <begin position="288"/>
        <end position="333"/>
    </location>
</feature>
<evidence type="ECO:0000313" key="4">
    <source>
        <dbReference type="Proteomes" id="UP000242715"/>
    </source>
</evidence>
<proteinExistence type="predicted"/>
<reference evidence="4" key="1">
    <citation type="journal article" date="2017" name="Front. Plant Sci.">
        <title>Climate Clever Clovers: New Paradigm to Reduce the Environmental Footprint of Ruminants by Breeding Low Methanogenic Forages Utilizing Haplotype Variation.</title>
        <authorList>
            <person name="Kaur P."/>
            <person name="Appels R."/>
            <person name="Bayer P.E."/>
            <person name="Keeble-Gagnere G."/>
            <person name="Wang J."/>
            <person name="Hirakawa H."/>
            <person name="Shirasawa K."/>
            <person name="Vercoe P."/>
            <person name="Stefanova K."/>
            <person name="Durmic Z."/>
            <person name="Nichols P."/>
            <person name="Revell C."/>
            <person name="Isobe S.N."/>
            <person name="Edwards D."/>
            <person name="Erskine W."/>
        </authorList>
    </citation>
    <scope>NUCLEOTIDE SEQUENCE [LARGE SCALE GENOMIC DNA]</scope>
    <source>
        <strain evidence="4">cv. Daliak</strain>
    </source>
</reference>
<protein>
    <recommendedName>
        <fullName evidence="2">Retrotransposon gag domain-containing protein</fullName>
    </recommendedName>
</protein>
<evidence type="ECO:0000259" key="2">
    <source>
        <dbReference type="Pfam" id="PF03732"/>
    </source>
</evidence>
<accession>A0A2Z6NRI6</accession>
<dbReference type="PANTHER" id="PTHR33223:SF10">
    <property type="entry name" value="AMINOTRANSFERASE-LIKE PLANT MOBILE DOMAIN-CONTAINING PROTEIN"/>
    <property type="match status" value="1"/>
</dbReference>
<dbReference type="PANTHER" id="PTHR33223">
    <property type="entry name" value="CCHC-TYPE DOMAIN-CONTAINING PROTEIN"/>
    <property type="match status" value="1"/>
</dbReference>
<sequence>MSGPSSNDGGPGMNLQAAIGEINLPANFKIPQLPTFEGKTDPLEHLMAVGTQTTIIGTEEHLKCKLLSSTFKDAALRWYMNLPRNSISSCSDFHKKFVRQFAGSKHIQVTATSLFSIRQGVSETLMEYLARFSEATIKVSNPNQEMFVAAFQNGLKAGHFNESLAQKPTESMQEVMKRAECYIKGEESNAEKRSRDSREGGFDQKDNRTPDRYQRGWQHREREGWHNRGGRTFRNLERRPRQAYEEYSPLNSAKGHDTEKCYKLRDLIEGLIRSGHLRKFMEKTVQVQTAKQEDTEAPLESPQDDKGKETARVAVNTIAGGFTGGGESNSARK</sequence>
<dbReference type="Proteomes" id="UP000242715">
    <property type="component" value="Unassembled WGS sequence"/>
</dbReference>
<dbReference type="AlphaFoldDB" id="A0A2Z6NRI6"/>
<feature type="domain" description="Retrotransposon gag" evidence="2">
    <location>
        <begin position="65"/>
        <end position="156"/>
    </location>
</feature>
<feature type="region of interest" description="Disordered" evidence="1">
    <location>
        <begin position="186"/>
        <end position="219"/>
    </location>
</feature>
<name>A0A2Z6NRI6_TRISU</name>
<evidence type="ECO:0000256" key="1">
    <source>
        <dbReference type="SAM" id="MobiDB-lite"/>
    </source>
</evidence>
<organism evidence="3 4">
    <name type="scientific">Trifolium subterraneum</name>
    <name type="common">Subterranean clover</name>
    <dbReference type="NCBI Taxonomy" id="3900"/>
    <lineage>
        <taxon>Eukaryota</taxon>
        <taxon>Viridiplantae</taxon>
        <taxon>Streptophyta</taxon>
        <taxon>Embryophyta</taxon>
        <taxon>Tracheophyta</taxon>
        <taxon>Spermatophyta</taxon>
        <taxon>Magnoliopsida</taxon>
        <taxon>eudicotyledons</taxon>
        <taxon>Gunneridae</taxon>
        <taxon>Pentapetalae</taxon>
        <taxon>rosids</taxon>
        <taxon>fabids</taxon>
        <taxon>Fabales</taxon>
        <taxon>Fabaceae</taxon>
        <taxon>Papilionoideae</taxon>
        <taxon>50 kb inversion clade</taxon>
        <taxon>NPAAA clade</taxon>
        <taxon>Hologalegina</taxon>
        <taxon>IRL clade</taxon>
        <taxon>Trifolieae</taxon>
        <taxon>Trifolium</taxon>
    </lineage>
</organism>
<dbReference type="InterPro" id="IPR005162">
    <property type="entry name" value="Retrotrans_gag_dom"/>
</dbReference>
<dbReference type="OrthoDB" id="1740536at2759"/>
<dbReference type="EMBL" id="DF974261">
    <property type="protein sequence ID" value="GAU46884.1"/>
    <property type="molecule type" value="Genomic_DNA"/>
</dbReference>
<gene>
    <name evidence="3" type="ORF">TSUD_133830</name>
</gene>
<dbReference type="Pfam" id="PF03732">
    <property type="entry name" value="Retrotrans_gag"/>
    <property type="match status" value="1"/>
</dbReference>
<evidence type="ECO:0000313" key="3">
    <source>
        <dbReference type="EMBL" id="GAU46884.1"/>
    </source>
</evidence>
<keyword evidence="4" id="KW-1185">Reference proteome</keyword>